<dbReference type="OrthoDB" id="9781034at2"/>
<feature type="domain" description="Rhodanese" evidence="10">
    <location>
        <begin position="165"/>
        <end position="278"/>
    </location>
</feature>
<evidence type="ECO:0000256" key="4">
    <source>
        <dbReference type="ARBA" id="ARBA00022737"/>
    </source>
</evidence>
<feature type="region of interest" description="Disordered" evidence="9">
    <location>
        <begin position="264"/>
        <end position="283"/>
    </location>
</feature>
<keyword evidence="4" id="KW-0677">Repeat</keyword>
<dbReference type="PROSITE" id="PS00380">
    <property type="entry name" value="RHODANESE_1"/>
    <property type="match status" value="1"/>
</dbReference>
<dbReference type="InterPro" id="IPR001763">
    <property type="entry name" value="Rhodanese-like_dom"/>
</dbReference>
<keyword evidence="3 11" id="KW-0808">Transferase</keyword>
<keyword evidence="11" id="KW-0670">Pyruvate</keyword>
<evidence type="ECO:0000256" key="5">
    <source>
        <dbReference type="ARBA" id="ARBA00051793"/>
    </source>
</evidence>
<dbReference type="Pfam" id="PF00581">
    <property type="entry name" value="Rhodanese"/>
    <property type="match status" value="2"/>
</dbReference>
<organism evidence="11 12">
    <name type="scientific">Methylorubrum salsuginis</name>
    <dbReference type="NCBI Taxonomy" id="414703"/>
    <lineage>
        <taxon>Bacteria</taxon>
        <taxon>Pseudomonadati</taxon>
        <taxon>Pseudomonadota</taxon>
        <taxon>Alphaproteobacteria</taxon>
        <taxon>Hyphomicrobiales</taxon>
        <taxon>Methylobacteriaceae</taxon>
        <taxon>Methylorubrum</taxon>
    </lineage>
</organism>
<dbReference type="RefSeq" id="WP_091943112.1">
    <property type="nucleotide sequence ID" value="NZ_FOSV01000003.1"/>
</dbReference>
<dbReference type="NCBIfam" id="NF008557">
    <property type="entry name" value="PRK11493.1"/>
    <property type="match status" value="1"/>
</dbReference>
<dbReference type="GO" id="GO:0004792">
    <property type="term" value="F:thiosulfate-cyanide sulfurtransferase activity"/>
    <property type="evidence" value="ECO:0007669"/>
    <property type="project" value="InterPro"/>
</dbReference>
<feature type="region of interest" description="Disordered" evidence="9">
    <location>
        <begin position="175"/>
        <end position="197"/>
    </location>
</feature>
<accession>A0A1I4BIW4</accession>
<keyword evidence="12" id="KW-1185">Reference proteome</keyword>
<reference evidence="12" key="1">
    <citation type="submission" date="2016-10" db="EMBL/GenBank/DDBJ databases">
        <authorList>
            <person name="Varghese N."/>
            <person name="Submissions S."/>
        </authorList>
    </citation>
    <scope>NUCLEOTIDE SEQUENCE [LARGE SCALE GENOMIC DNA]</scope>
    <source>
        <strain evidence="12">CGMCC 1.6474</strain>
    </source>
</reference>
<dbReference type="SUPFAM" id="SSF52821">
    <property type="entry name" value="Rhodanese/Cell cycle control phosphatase"/>
    <property type="match status" value="2"/>
</dbReference>
<dbReference type="InterPro" id="IPR001307">
    <property type="entry name" value="Thiosulphate_STrfase_CS"/>
</dbReference>
<dbReference type="GO" id="GO:0016784">
    <property type="term" value="F:3-mercaptopyruvate sulfurtransferase activity"/>
    <property type="evidence" value="ECO:0007669"/>
    <property type="project" value="UniProtKB-EC"/>
</dbReference>
<dbReference type="PANTHER" id="PTHR11364:SF27">
    <property type="entry name" value="SULFURTRANSFERASE"/>
    <property type="match status" value="1"/>
</dbReference>
<evidence type="ECO:0000256" key="6">
    <source>
        <dbReference type="ARBA" id="ARBA00066832"/>
    </source>
</evidence>
<evidence type="ECO:0000313" key="11">
    <source>
        <dbReference type="EMBL" id="SFK68698.1"/>
    </source>
</evidence>
<dbReference type="FunFam" id="3.40.250.10:FF:000015">
    <property type="entry name" value="Sulfurtransferase"/>
    <property type="match status" value="1"/>
</dbReference>
<dbReference type="SMART" id="SM00450">
    <property type="entry name" value="RHOD"/>
    <property type="match status" value="2"/>
</dbReference>
<comment type="catalytic activity">
    <reaction evidence="5">
        <text>2-oxo-3-sulfanylpropanoate + [thioredoxin]-dithiol = [thioredoxin]-disulfide + hydrogen sulfide + pyruvate + H(+)</text>
        <dbReference type="Rhea" id="RHEA:21740"/>
        <dbReference type="Rhea" id="RHEA-COMP:10698"/>
        <dbReference type="Rhea" id="RHEA-COMP:10700"/>
        <dbReference type="ChEBI" id="CHEBI:15361"/>
        <dbReference type="ChEBI" id="CHEBI:15378"/>
        <dbReference type="ChEBI" id="CHEBI:29919"/>
        <dbReference type="ChEBI" id="CHEBI:29950"/>
        <dbReference type="ChEBI" id="CHEBI:50058"/>
        <dbReference type="ChEBI" id="CHEBI:57678"/>
        <dbReference type="EC" id="2.8.1.2"/>
    </reaction>
    <physiologicalReaction direction="left-to-right" evidence="5">
        <dbReference type="Rhea" id="RHEA:21741"/>
    </physiologicalReaction>
</comment>
<dbReference type="Proteomes" id="UP000198804">
    <property type="component" value="Unassembled WGS sequence"/>
</dbReference>
<dbReference type="Gene3D" id="3.40.250.10">
    <property type="entry name" value="Rhodanese-like domain"/>
    <property type="match status" value="2"/>
</dbReference>
<proteinExistence type="predicted"/>
<dbReference type="STRING" id="414703.SAMN04488125_103223"/>
<dbReference type="CDD" id="cd01448">
    <property type="entry name" value="TST_Repeat_1"/>
    <property type="match status" value="1"/>
</dbReference>
<sequence>MVDSPFVTPDWLHQRLSAPDIVVLDASWYLPAQGRDAEAEYRAAHIPGAIRFDLDAMSDTDSHLPHMLARPEVFASKMRALGVGDGAQVVVYDGMGLFSAPRVRWMLRTYGMRDVVLLEGGLPAWIAAGYPTEEGEGRPRDRRHFTARLDGGAVADANDVARALANGSAQLVDARSGPRFRGEEAEPRPGVRPGHMPGAKNLHYAALQANGRLRDEASLRAAMAEAGVDLDKPVITTCGSGVTAAIVSLALETLGRPPRALYDGSWSEWGADPTRPVETGPAR</sequence>
<dbReference type="CDD" id="cd01449">
    <property type="entry name" value="TST_Repeat_2"/>
    <property type="match status" value="1"/>
</dbReference>
<dbReference type="InterPro" id="IPR045078">
    <property type="entry name" value="TST/MPST-like"/>
</dbReference>
<evidence type="ECO:0000256" key="3">
    <source>
        <dbReference type="ARBA" id="ARBA00022679"/>
    </source>
</evidence>
<feature type="compositionally biased region" description="Basic and acidic residues" evidence="9">
    <location>
        <begin position="180"/>
        <end position="189"/>
    </location>
</feature>
<evidence type="ECO:0000256" key="1">
    <source>
        <dbReference type="ARBA" id="ARBA00004496"/>
    </source>
</evidence>
<dbReference type="PROSITE" id="PS50206">
    <property type="entry name" value="RHODANESE_3"/>
    <property type="match status" value="2"/>
</dbReference>
<keyword evidence="2" id="KW-0963">Cytoplasm</keyword>
<dbReference type="InterPro" id="IPR036873">
    <property type="entry name" value="Rhodanese-like_dom_sf"/>
</dbReference>
<name>A0A1I4BIW4_9HYPH</name>
<evidence type="ECO:0000256" key="7">
    <source>
        <dbReference type="ARBA" id="ARBA00070833"/>
    </source>
</evidence>
<dbReference type="FunFam" id="3.40.250.10:FF:000001">
    <property type="entry name" value="Sulfurtransferase"/>
    <property type="match status" value="1"/>
</dbReference>
<evidence type="ECO:0000313" key="12">
    <source>
        <dbReference type="Proteomes" id="UP000198804"/>
    </source>
</evidence>
<protein>
    <recommendedName>
        <fullName evidence="7">3-mercaptopyruvate sulfurtransferase</fullName>
        <ecNumber evidence="6">2.8.1.2</ecNumber>
    </recommendedName>
    <alternativeName>
        <fullName evidence="8">Rhodanese-like protein</fullName>
    </alternativeName>
</protein>
<dbReference type="AlphaFoldDB" id="A0A1I4BIW4"/>
<evidence type="ECO:0000256" key="8">
    <source>
        <dbReference type="ARBA" id="ARBA00078354"/>
    </source>
</evidence>
<dbReference type="GO" id="GO:0005737">
    <property type="term" value="C:cytoplasm"/>
    <property type="evidence" value="ECO:0007669"/>
    <property type="project" value="UniProtKB-SubCell"/>
</dbReference>
<dbReference type="EC" id="2.8.1.2" evidence="6"/>
<gene>
    <name evidence="11" type="ORF">SAMN04488125_103223</name>
</gene>
<feature type="domain" description="Rhodanese" evidence="10">
    <location>
        <begin position="17"/>
        <end position="134"/>
    </location>
</feature>
<evidence type="ECO:0000259" key="10">
    <source>
        <dbReference type="PROSITE" id="PS50206"/>
    </source>
</evidence>
<dbReference type="PANTHER" id="PTHR11364">
    <property type="entry name" value="THIOSULFATE SULFERTANSFERASE"/>
    <property type="match status" value="1"/>
</dbReference>
<comment type="subcellular location">
    <subcellularLocation>
        <location evidence="1">Cytoplasm</location>
    </subcellularLocation>
</comment>
<evidence type="ECO:0000256" key="2">
    <source>
        <dbReference type="ARBA" id="ARBA00022490"/>
    </source>
</evidence>
<evidence type="ECO:0000256" key="9">
    <source>
        <dbReference type="SAM" id="MobiDB-lite"/>
    </source>
</evidence>
<dbReference type="EMBL" id="FOSV01000003">
    <property type="protein sequence ID" value="SFK68698.1"/>
    <property type="molecule type" value="Genomic_DNA"/>
</dbReference>